<dbReference type="EMBL" id="SPQQ01000001">
    <property type="protein sequence ID" value="TGE39804.1"/>
    <property type="molecule type" value="Genomic_DNA"/>
</dbReference>
<dbReference type="NCBIfam" id="TIGR00125">
    <property type="entry name" value="cyt_tran_rel"/>
    <property type="match status" value="1"/>
</dbReference>
<keyword evidence="7 10" id="KW-0067">ATP-binding</keyword>
<evidence type="ECO:0000256" key="9">
    <source>
        <dbReference type="ARBA" id="ARBA00048721"/>
    </source>
</evidence>
<evidence type="ECO:0000256" key="8">
    <source>
        <dbReference type="ARBA" id="ARBA00023027"/>
    </source>
</evidence>
<evidence type="ECO:0000313" key="12">
    <source>
        <dbReference type="EMBL" id="TGE39804.1"/>
    </source>
</evidence>
<dbReference type="NCBIfam" id="NF000840">
    <property type="entry name" value="PRK00071.1-3"/>
    <property type="match status" value="1"/>
</dbReference>
<keyword evidence="5 10" id="KW-0548">Nucleotidyltransferase</keyword>
<evidence type="ECO:0000256" key="2">
    <source>
        <dbReference type="ARBA" id="ARBA00005019"/>
    </source>
</evidence>
<comment type="caution">
    <text evidence="12">The sequence shown here is derived from an EMBL/GenBank/DDBJ whole genome shotgun (WGS) entry which is preliminary data.</text>
</comment>
<comment type="similarity">
    <text evidence="10">Belongs to the NadD family.</text>
</comment>
<comment type="catalytic activity">
    <reaction evidence="9 10">
        <text>nicotinate beta-D-ribonucleotide + ATP + H(+) = deamido-NAD(+) + diphosphate</text>
        <dbReference type="Rhea" id="RHEA:22860"/>
        <dbReference type="ChEBI" id="CHEBI:15378"/>
        <dbReference type="ChEBI" id="CHEBI:30616"/>
        <dbReference type="ChEBI" id="CHEBI:33019"/>
        <dbReference type="ChEBI" id="CHEBI:57502"/>
        <dbReference type="ChEBI" id="CHEBI:58437"/>
        <dbReference type="EC" id="2.7.7.18"/>
    </reaction>
</comment>
<dbReference type="GO" id="GO:0009435">
    <property type="term" value="P:NAD+ biosynthetic process"/>
    <property type="evidence" value="ECO:0007669"/>
    <property type="project" value="UniProtKB-UniRule"/>
</dbReference>
<dbReference type="EC" id="2.7.7.18" evidence="10"/>
<dbReference type="GO" id="GO:0005524">
    <property type="term" value="F:ATP binding"/>
    <property type="evidence" value="ECO:0007669"/>
    <property type="project" value="UniProtKB-KW"/>
</dbReference>
<dbReference type="PANTHER" id="PTHR39321:SF3">
    <property type="entry name" value="PHOSPHOPANTETHEINE ADENYLYLTRANSFERASE"/>
    <property type="match status" value="1"/>
</dbReference>
<evidence type="ECO:0000256" key="4">
    <source>
        <dbReference type="ARBA" id="ARBA00022679"/>
    </source>
</evidence>
<keyword evidence="8 10" id="KW-0520">NAD</keyword>
<dbReference type="SUPFAM" id="SSF52374">
    <property type="entry name" value="Nucleotidylyl transferase"/>
    <property type="match status" value="1"/>
</dbReference>
<dbReference type="OrthoDB" id="5295945at2"/>
<keyword evidence="3 10" id="KW-0662">Pyridine nucleotide biosynthesis</keyword>
<evidence type="ECO:0000256" key="1">
    <source>
        <dbReference type="ARBA" id="ARBA00002324"/>
    </source>
</evidence>
<dbReference type="InterPro" id="IPR004821">
    <property type="entry name" value="Cyt_trans-like"/>
</dbReference>
<name>A0A4Z0RBG8_9FIRM</name>
<accession>A0A4Z0RBG8</accession>
<dbReference type="UniPathway" id="UPA00253">
    <property type="reaction ID" value="UER00332"/>
</dbReference>
<evidence type="ECO:0000259" key="11">
    <source>
        <dbReference type="Pfam" id="PF01467"/>
    </source>
</evidence>
<dbReference type="GO" id="GO:0004515">
    <property type="term" value="F:nicotinate-nucleotide adenylyltransferase activity"/>
    <property type="evidence" value="ECO:0007669"/>
    <property type="project" value="UniProtKB-UniRule"/>
</dbReference>
<dbReference type="RefSeq" id="WP_135544743.1">
    <property type="nucleotide sequence ID" value="NZ_SPQQ01000001.1"/>
</dbReference>
<evidence type="ECO:0000256" key="3">
    <source>
        <dbReference type="ARBA" id="ARBA00022642"/>
    </source>
</evidence>
<dbReference type="CDD" id="cd02165">
    <property type="entry name" value="NMNAT"/>
    <property type="match status" value="1"/>
</dbReference>
<protein>
    <recommendedName>
        <fullName evidence="10">Probable nicotinate-nucleotide adenylyltransferase</fullName>
        <ecNumber evidence="10">2.7.7.18</ecNumber>
    </recommendedName>
    <alternativeName>
        <fullName evidence="10">Deamido-NAD(+) diphosphorylase</fullName>
    </alternativeName>
    <alternativeName>
        <fullName evidence="10">Deamido-NAD(+) pyrophosphorylase</fullName>
    </alternativeName>
    <alternativeName>
        <fullName evidence="10">Nicotinate mononucleotide adenylyltransferase</fullName>
        <shortName evidence="10">NaMN adenylyltransferase</shortName>
    </alternativeName>
</protein>
<evidence type="ECO:0000313" key="13">
    <source>
        <dbReference type="Proteomes" id="UP000298460"/>
    </source>
</evidence>
<keyword evidence="6 10" id="KW-0547">Nucleotide-binding</keyword>
<feature type="domain" description="Cytidyltransferase-like" evidence="11">
    <location>
        <begin position="14"/>
        <end position="182"/>
    </location>
</feature>
<proteinExistence type="inferred from homology"/>
<evidence type="ECO:0000256" key="10">
    <source>
        <dbReference type="HAMAP-Rule" id="MF_00244"/>
    </source>
</evidence>
<comment type="pathway">
    <text evidence="2 10">Cofactor biosynthesis; NAD(+) biosynthesis; deamido-NAD(+) from nicotinate D-ribonucleotide: step 1/1.</text>
</comment>
<dbReference type="Pfam" id="PF01467">
    <property type="entry name" value="CTP_transf_like"/>
    <property type="match status" value="1"/>
</dbReference>
<dbReference type="InterPro" id="IPR005248">
    <property type="entry name" value="NadD/NMNAT"/>
</dbReference>
<dbReference type="Proteomes" id="UP000298460">
    <property type="component" value="Unassembled WGS sequence"/>
</dbReference>
<keyword evidence="13" id="KW-1185">Reference proteome</keyword>
<dbReference type="InterPro" id="IPR014729">
    <property type="entry name" value="Rossmann-like_a/b/a_fold"/>
</dbReference>
<evidence type="ECO:0000256" key="7">
    <source>
        <dbReference type="ARBA" id="ARBA00022840"/>
    </source>
</evidence>
<keyword evidence="4 10" id="KW-0808">Transferase</keyword>
<evidence type="ECO:0000256" key="5">
    <source>
        <dbReference type="ARBA" id="ARBA00022695"/>
    </source>
</evidence>
<dbReference type="NCBIfam" id="TIGR00482">
    <property type="entry name" value="nicotinate (nicotinamide) nucleotide adenylyltransferase"/>
    <property type="match status" value="1"/>
</dbReference>
<dbReference type="HAMAP" id="MF_00244">
    <property type="entry name" value="NaMN_adenylyltr"/>
    <property type="match status" value="1"/>
</dbReference>
<gene>
    <name evidence="10" type="primary">nadD</name>
    <name evidence="12" type="ORF">E4K67_02090</name>
</gene>
<organism evidence="12 13">
    <name type="scientific">Desulfosporosinus fructosivorans</name>
    <dbReference type="NCBI Taxonomy" id="2018669"/>
    <lineage>
        <taxon>Bacteria</taxon>
        <taxon>Bacillati</taxon>
        <taxon>Bacillota</taxon>
        <taxon>Clostridia</taxon>
        <taxon>Eubacteriales</taxon>
        <taxon>Desulfitobacteriaceae</taxon>
        <taxon>Desulfosporosinus</taxon>
    </lineage>
</organism>
<dbReference type="PANTHER" id="PTHR39321">
    <property type="entry name" value="NICOTINATE-NUCLEOTIDE ADENYLYLTRANSFERASE-RELATED"/>
    <property type="match status" value="1"/>
</dbReference>
<comment type="function">
    <text evidence="1 10">Catalyzes the reversible adenylation of nicotinate mononucleotide (NaMN) to nicotinic acid adenine dinucleotide (NaAD).</text>
</comment>
<reference evidence="12 13" key="1">
    <citation type="submission" date="2019-03" db="EMBL/GenBank/DDBJ databases">
        <title>Draft Genome Sequence of Desulfosporosinus fructosivorans Strain 63.6F, Isolated from Marine Sediment in the Baltic Sea.</title>
        <authorList>
            <person name="Hausmann B."/>
            <person name="Vandieken V."/>
            <person name="Pjevac P."/>
            <person name="Schreck K."/>
            <person name="Herbold C.W."/>
            <person name="Loy A."/>
        </authorList>
    </citation>
    <scope>NUCLEOTIDE SEQUENCE [LARGE SCALE GENOMIC DNA]</scope>
    <source>
        <strain evidence="12 13">63.6F</strain>
    </source>
</reference>
<evidence type="ECO:0000256" key="6">
    <source>
        <dbReference type="ARBA" id="ARBA00022741"/>
    </source>
</evidence>
<sequence length="213" mass="24302">MGDEQKGKVDRLGIMGGTFDPIHFGHLVAAEMARSMFNLSKVLFIPSGTPPHKDRSDITDAGFRFEMIERAIQDNPAFGISALELERKGLSYTVDTLRALRGIYPEHELYFITGSDVLREIFSWREVEEILKMTEFIGAARPGFDASDFLLQIQHKHPETQGRIHYLEVPALAISSTDIRSRVKQGYPIRYLLPEPVRLFIQQHGLYREDNVL</sequence>
<dbReference type="Gene3D" id="3.40.50.620">
    <property type="entry name" value="HUPs"/>
    <property type="match status" value="1"/>
</dbReference>
<dbReference type="AlphaFoldDB" id="A0A4Z0RBG8"/>